<organism evidence="1 2">
    <name type="scientific">Aeromonas allosaccharophila</name>
    <dbReference type="NCBI Taxonomy" id="656"/>
    <lineage>
        <taxon>Bacteria</taxon>
        <taxon>Pseudomonadati</taxon>
        <taxon>Pseudomonadota</taxon>
        <taxon>Gammaproteobacteria</taxon>
        <taxon>Aeromonadales</taxon>
        <taxon>Aeromonadaceae</taxon>
        <taxon>Aeromonas</taxon>
    </lineage>
</organism>
<evidence type="ECO:0000313" key="1">
    <source>
        <dbReference type="EMBL" id="WOE65111.1"/>
    </source>
</evidence>
<accession>A0ABZ0F6C5</accession>
<protein>
    <submittedName>
        <fullName evidence="1">Phage terminase small subunit P27 family</fullName>
    </submittedName>
</protein>
<gene>
    <name evidence="1" type="ORF">RY972_13640</name>
</gene>
<dbReference type="RefSeq" id="WP_216977918.1">
    <property type="nucleotide sequence ID" value="NZ_CP136584.1"/>
</dbReference>
<dbReference type="InterPro" id="IPR006448">
    <property type="entry name" value="Phage_term_ssu_P27"/>
</dbReference>
<proteinExistence type="predicted"/>
<dbReference type="NCBIfam" id="TIGR01558">
    <property type="entry name" value="sm_term_P27"/>
    <property type="match status" value="1"/>
</dbReference>
<keyword evidence="2" id="KW-1185">Reference proteome</keyword>
<dbReference type="Proteomes" id="UP001302667">
    <property type="component" value="Chromosome"/>
</dbReference>
<evidence type="ECO:0000313" key="2">
    <source>
        <dbReference type="Proteomes" id="UP001302667"/>
    </source>
</evidence>
<dbReference type="EMBL" id="CP136584">
    <property type="protein sequence ID" value="WOE65111.1"/>
    <property type="molecule type" value="Genomic_DNA"/>
</dbReference>
<name>A0ABZ0F6C5_9GAMM</name>
<reference evidence="1 2" key="1">
    <citation type="submission" date="2023-10" db="EMBL/GenBank/DDBJ databases">
        <title>Genome analysis of psychrotrophic aerobic bacterium Aeromonas allosaccharophila BIM B-1809 isolated from infected fish.</title>
        <authorList>
            <person name="Leanovich S.I."/>
            <person name="Sidarenka A.V."/>
            <person name="Akhremchuk A.E."/>
            <person name="Sikolenko M.A."/>
            <person name="Valentovich L.N."/>
        </authorList>
    </citation>
    <scope>NUCLEOTIDE SEQUENCE [LARGE SCALE GENOMIC DNA]</scope>
    <source>
        <strain evidence="1 2">BIM B-1809</strain>
    </source>
</reference>
<dbReference type="Pfam" id="PF05119">
    <property type="entry name" value="Terminase_4"/>
    <property type="match status" value="1"/>
</dbReference>
<sequence>MPPKKPSSTVVKYPRPSNPKLLGKVGQATWKRLIPLLVNPTDGDLQLLEQLCIQTSVNQQAAEDIQTHGTRATNAAGSSIANPSCNLFNSTSKQILHLNKALGLNAMTKHVSRMPQPDEDDGFDQI</sequence>